<proteinExistence type="predicted"/>
<feature type="region of interest" description="Disordered" evidence="1">
    <location>
        <begin position="35"/>
        <end position="59"/>
    </location>
</feature>
<evidence type="ECO:0000313" key="2">
    <source>
        <dbReference type="EMBL" id="KAK7487580.1"/>
    </source>
</evidence>
<comment type="caution">
    <text evidence="2">The sequence shown here is derived from an EMBL/GenBank/DDBJ whole genome shotgun (WGS) entry which is preliminary data.</text>
</comment>
<feature type="region of interest" description="Disordered" evidence="1">
    <location>
        <begin position="1"/>
        <end position="21"/>
    </location>
</feature>
<evidence type="ECO:0000256" key="1">
    <source>
        <dbReference type="SAM" id="MobiDB-lite"/>
    </source>
</evidence>
<name>A0ABD0KKR8_9CAEN</name>
<protein>
    <submittedName>
        <fullName evidence="2">Uncharacterized protein</fullName>
    </submittedName>
</protein>
<dbReference type="Proteomes" id="UP001519460">
    <property type="component" value="Unassembled WGS sequence"/>
</dbReference>
<dbReference type="EMBL" id="JACVVK020000162">
    <property type="protein sequence ID" value="KAK7487580.1"/>
    <property type="molecule type" value="Genomic_DNA"/>
</dbReference>
<feature type="non-terminal residue" evidence="2">
    <location>
        <position position="1"/>
    </location>
</feature>
<evidence type="ECO:0000313" key="3">
    <source>
        <dbReference type="Proteomes" id="UP001519460"/>
    </source>
</evidence>
<feature type="compositionally biased region" description="Polar residues" evidence="1">
    <location>
        <begin position="35"/>
        <end position="45"/>
    </location>
</feature>
<sequence>RSAGSVWRLEASARPQTQPPLRVMDACPQALTKSLHSLSAKSTASPGDRKPTPTKIPTPIILTTNTSVINIPPLSQHQHSTIVWDRAIIDRRHAVFGAGDLILTMVTWRA</sequence>
<organism evidence="2 3">
    <name type="scientific">Batillaria attramentaria</name>
    <dbReference type="NCBI Taxonomy" id="370345"/>
    <lineage>
        <taxon>Eukaryota</taxon>
        <taxon>Metazoa</taxon>
        <taxon>Spiralia</taxon>
        <taxon>Lophotrochozoa</taxon>
        <taxon>Mollusca</taxon>
        <taxon>Gastropoda</taxon>
        <taxon>Caenogastropoda</taxon>
        <taxon>Sorbeoconcha</taxon>
        <taxon>Cerithioidea</taxon>
        <taxon>Batillariidae</taxon>
        <taxon>Batillaria</taxon>
    </lineage>
</organism>
<gene>
    <name evidence="2" type="ORF">BaRGS_00021130</name>
</gene>
<accession>A0ABD0KKR8</accession>
<dbReference type="AlphaFoldDB" id="A0ABD0KKR8"/>
<reference evidence="2 3" key="1">
    <citation type="journal article" date="2023" name="Sci. Data">
        <title>Genome assembly of the Korean intertidal mud-creeper Batillaria attramentaria.</title>
        <authorList>
            <person name="Patra A.K."/>
            <person name="Ho P.T."/>
            <person name="Jun S."/>
            <person name="Lee S.J."/>
            <person name="Kim Y."/>
            <person name="Won Y.J."/>
        </authorList>
    </citation>
    <scope>NUCLEOTIDE SEQUENCE [LARGE SCALE GENOMIC DNA]</scope>
    <source>
        <strain evidence="2">Wonlab-2016</strain>
    </source>
</reference>
<keyword evidence="3" id="KW-1185">Reference proteome</keyword>